<keyword evidence="3" id="KW-1185">Reference proteome</keyword>
<feature type="chain" id="PRO_5009908641" description="Lipoprotein" evidence="1">
    <location>
        <begin position="22"/>
        <end position="144"/>
    </location>
</feature>
<accession>A0A1M4ZP05</accession>
<keyword evidence="1" id="KW-0732">Signal</keyword>
<feature type="signal peptide" evidence="1">
    <location>
        <begin position="1"/>
        <end position="21"/>
    </location>
</feature>
<dbReference type="OrthoDB" id="1047222at2"/>
<dbReference type="RefSeq" id="WP_073400547.1">
    <property type="nucleotide sequence ID" value="NZ_FQTV01000006.1"/>
</dbReference>
<evidence type="ECO:0000313" key="2">
    <source>
        <dbReference type="EMBL" id="SHF19721.1"/>
    </source>
</evidence>
<dbReference type="AlphaFoldDB" id="A0A1M4ZP05"/>
<sequence>MKRIFLLLLLICLLLSCNSKKGKVNSKEVFVFLRMNYEGNNKTVAKLWINDTLKFSKIYFSDLNKHEDALGMKAARLNKTNRLIKFKVQFINIDKALCNQKQYVDTTFFYFINNIDEMIISYTGFLKRFRVYNNRDNPESWISE</sequence>
<name>A0A1M4ZP05_9BACE</name>
<organism evidence="2 3">
    <name type="scientific">Bacteroides luti</name>
    <dbReference type="NCBI Taxonomy" id="1297750"/>
    <lineage>
        <taxon>Bacteria</taxon>
        <taxon>Pseudomonadati</taxon>
        <taxon>Bacteroidota</taxon>
        <taxon>Bacteroidia</taxon>
        <taxon>Bacteroidales</taxon>
        <taxon>Bacteroidaceae</taxon>
        <taxon>Bacteroides</taxon>
    </lineage>
</organism>
<dbReference type="EMBL" id="FQTV01000006">
    <property type="protein sequence ID" value="SHF19721.1"/>
    <property type="molecule type" value="Genomic_DNA"/>
</dbReference>
<gene>
    <name evidence="2" type="ORF">SAMN05444405_1067</name>
</gene>
<protein>
    <recommendedName>
        <fullName evidence="4">Lipoprotein</fullName>
    </recommendedName>
</protein>
<evidence type="ECO:0000256" key="1">
    <source>
        <dbReference type="SAM" id="SignalP"/>
    </source>
</evidence>
<proteinExistence type="predicted"/>
<dbReference type="PROSITE" id="PS51257">
    <property type="entry name" value="PROKAR_LIPOPROTEIN"/>
    <property type="match status" value="1"/>
</dbReference>
<reference evidence="2 3" key="1">
    <citation type="submission" date="2016-11" db="EMBL/GenBank/DDBJ databases">
        <authorList>
            <person name="Jaros S."/>
            <person name="Januszkiewicz K."/>
            <person name="Wedrychowicz H."/>
        </authorList>
    </citation>
    <scope>NUCLEOTIDE SEQUENCE [LARGE SCALE GENOMIC DNA]</scope>
    <source>
        <strain evidence="2 3">DSM 26991</strain>
    </source>
</reference>
<dbReference type="Proteomes" id="UP000184509">
    <property type="component" value="Unassembled WGS sequence"/>
</dbReference>
<evidence type="ECO:0008006" key="4">
    <source>
        <dbReference type="Google" id="ProtNLM"/>
    </source>
</evidence>
<evidence type="ECO:0000313" key="3">
    <source>
        <dbReference type="Proteomes" id="UP000184509"/>
    </source>
</evidence>
<dbReference type="STRING" id="1297750.SAMN05444405_1067"/>